<dbReference type="AlphaFoldDB" id="A0A915JGB0"/>
<evidence type="ECO:0000313" key="1">
    <source>
        <dbReference type="Proteomes" id="UP000887565"/>
    </source>
</evidence>
<proteinExistence type="predicted"/>
<reference evidence="2" key="1">
    <citation type="submission" date="2022-11" db="UniProtKB">
        <authorList>
            <consortium name="WormBaseParasite"/>
        </authorList>
    </citation>
    <scope>IDENTIFICATION</scope>
</reference>
<dbReference type="WBParaSite" id="nRc.2.0.1.t24972-RA">
    <property type="protein sequence ID" value="nRc.2.0.1.t24972-RA"/>
    <property type="gene ID" value="nRc.2.0.1.g24972"/>
</dbReference>
<name>A0A915JGB0_ROMCU</name>
<organism evidence="1 2">
    <name type="scientific">Romanomermis culicivorax</name>
    <name type="common">Nematode worm</name>
    <dbReference type="NCBI Taxonomy" id="13658"/>
    <lineage>
        <taxon>Eukaryota</taxon>
        <taxon>Metazoa</taxon>
        <taxon>Ecdysozoa</taxon>
        <taxon>Nematoda</taxon>
        <taxon>Enoplea</taxon>
        <taxon>Dorylaimia</taxon>
        <taxon>Mermithida</taxon>
        <taxon>Mermithoidea</taxon>
        <taxon>Mermithidae</taxon>
        <taxon>Romanomermis</taxon>
    </lineage>
</organism>
<evidence type="ECO:0000313" key="2">
    <source>
        <dbReference type="WBParaSite" id="nRc.2.0.1.t24972-RA"/>
    </source>
</evidence>
<protein>
    <submittedName>
        <fullName evidence="2">Uncharacterized protein</fullName>
    </submittedName>
</protein>
<keyword evidence="1" id="KW-1185">Reference proteome</keyword>
<sequence length="101" mass="11487">MRRYNKTESRLIELWSTSATKYLLHVQNPQVDERAAFGIINICALNTMLTTAKTFHIFGFRKNDGSVNWNIPTIFTPVVAEPRAIQLAEFLTANEESKTKG</sequence>
<accession>A0A915JGB0</accession>
<dbReference type="Proteomes" id="UP000887565">
    <property type="component" value="Unplaced"/>
</dbReference>